<name>A0A3P3XUN9_9SPIR</name>
<reference evidence="1" key="1">
    <citation type="submission" date="2017-02" db="EMBL/GenBank/DDBJ databases">
        <authorList>
            <person name="Regsiter A."/>
            <person name="William W."/>
        </authorList>
    </citation>
    <scope>NUCLEOTIDE SEQUENCE</scope>
    <source>
        <strain evidence="1">BdmA 4</strain>
    </source>
</reference>
<dbReference type="EMBL" id="FWDO01000007">
    <property type="protein sequence ID" value="SLM19779.1"/>
    <property type="molecule type" value="Genomic_DNA"/>
</dbReference>
<evidence type="ECO:0000313" key="1">
    <source>
        <dbReference type="EMBL" id="SLM19779.1"/>
    </source>
</evidence>
<dbReference type="AlphaFoldDB" id="A0A3P3XUN9"/>
<organism evidence="1">
    <name type="scientific">uncultured spirochete</name>
    <dbReference type="NCBI Taxonomy" id="156406"/>
    <lineage>
        <taxon>Bacteria</taxon>
        <taxon>Pseudomonadati</taxon>
        <taxon>Spirochaetota</taxon>
        <taxon>Spirochaetia</taxon>
        <taxon>Spirochaetales</taxon>
        <taxon>environmental samples</taxon>
    </lineage>
</organism>
<protein>
    <submittedName>
        <fullName evidence="1">Uncharacterized protein</fullName>
    </submittedName>
</protein>
<gene>
    <name evidence="1" type="ORF">SPIRO4BDMA_70201</name>
</gene>
<sequence length="62" mass="6911">MFGSLVLYLVDEIFDGHLGHGSFFEGADKTAFNFLPLKRLAPAVTLNHQKRFLLDALVTCKS</sequence>
<proteinExistence type="predicted"/>
<accession>A0A3P3XUN9</accession>